<reference evidence="7" key="1">
    <citation type="submission" date="2011-09" db="EMBL/GenBank/DDBJ databases">
        <title>The permanent draft genome of Mucilaginibacter paludis DSM 18603.</title>
        <authorList>
            <consortium name="US DOE Joint Genome Institute (JGI-PGF)"/>
            <person name="Lucas S."/>
            <person name="Han J."/>
            <person name="Lapidus A."/>
            <person name="Bruce D."/>
            <person name="Goodwin L."/>
            <person name="Pitluck S."/>
            <person name="Peters L."/>
            <person name="Kyrpides N."/>
            <person name="Mavromatis K."/>
            <person name="Ivanova N."/>
            <person name="Mikhailova N."/>
            <person name="Held B."/>
            <person name="Detter J.C."/>
            <person name="Tapia R."/>
            <person name="Han C."/>
            <person name="Land M."/>
            <person name="Hauser L."/>
            <person name="Markowitz V."/>
            <person name="Cheng J.-F."/>
            <person name="Hugenholtz P."/>
            <person name="Woyke T."/>
            <person name="Wu D."/>
            <person name="Tindall B."/>
            <person name="Brambilla E."/>
            <person name="Klenk H.-P."/>
            <person name="Eisen J.A."/>
        </authorList>
    </citation>
    <scope>NUCLEOTIDE SEQUENCE [LARGE SCALE GENOMIC DNA]</scope>
    <source>
        <strain evidence="7">DSM 18603</strain>
    </source>
</reference>
<dbReference type="Gene3D" id="3.40.30.10">
    <property type="entry name" value="Glutaredoxin"/>
    <property type="match status" value="1"/>
</dbReference>
<evidence type="ECO:0000256" key="4">
    <source>
        <dbReference type="ARBA" id="ARBA00023284"/>
    </source>
</evidence>
<sequence length="524" mass="59484">MKKLSVSLMMVLVSIVAVAQGHWREKIGDEWFNKYGIHNLTVGNKMPDIPFGKILNNTTGKTHFSELKGKVVILDFWGTDCATCIANIPRMEELQRQFGDKIQIFLINTNESEEEINSGGARFLKARHAKDLKSASTLPSIVLEKTLSSLDEYYNSKWAKLWTFRGIPFHVIIDKNGIIRSLGGHEGTYPQKIQDIIDDKDVYSMNDINMSPNFGFGKSRRPYYEYLGNMTDIPVVYGAFFSAYNNNLGRFSLVSAKDSITKTTRKSYINYPLLNIFEHSSLGVQVLEQIERKHIVYNSGGLEQFIILPIAADTARITNNFSRLANSFVLSGSDLHAEVTSDDILKASCCYEQILPLSTSIKEQKDLMVKDLNGYLYSKLKLTAAIQTTTLPCYILTKRGEDKVSSKTPEDKSKNIEPAEVKVGKDVFIKYSNYGLRYLFHDIIGEYESGKRLSKIMYHNRMAEAKPFLIINETGWPDLKPLNMMIPKDLTSMDDLRKLLNQYNLELQVQDRSLDFIAFSPASN</sequence>
<name>H1Y3G2_9SPHI</name>
<keyword evidence="4" id="KW-0676">Redox-active center</keyword>
<keyword evidence="5" id="KW-0732">Signal</keyword>
<proteinExistence type="predicted"/>
<dbReference type="Pfam" id="PF08534">
    <property type="entry name" value="Redoxin"/>
    <property type="match status" value="1"/>
</dbReference>
<evidence type="ECO:0000256" key="5">
    <source>
        <dbReference type="SAM" id="SignalP"/>
    </source>
</evidence>
<accession>H1Y3G2</accession>
<dbReference type="EMBL" id="CM001403">
    <property type="protein sequence ID" value="EHQ29730.1"/>
    <property type="molecule type" value="Genomic_DNA"/>
</dbReference>
<feature type="signal peptide" evidence="5">
    <location>
        <begin position="1"/>
        <end position="19"/>
    </location>
</feature>
<dbReference type="GO" id="GO:0017004">
    <property type="term" value="P:cytochrome complex assembly"/>
    <property type="evidence" value="ECO:0007669"/>
    <property type="project" value="UniProtKB-KW"/>
</dbReference>
<keyword evidence="8" id="KW-1185">Reference proteome</keyword>
<dbReference type="CDD" id="cd02966">
    <property type="entry name" value="TlpA_like_family"/>
    <property type="match status" value="1"/>
</dbReference>
<evidence type="ECO:0000256" key="3">
    <source>
        <dbReference type="ARBA" id="ARBA00023157"/>
    </source>
</evidence>
<dbReference type="AlphaFoldDB" id="H1Y3G2"/>
<keyword evidence="2" id="KW-0201">Cytochrome c-type biogenesis</keyword>
<feature type="chain" id="PRO_5003558156" evidence="5">
    <location>
        <begin position="20"/>
        <end position="524"/>
    </location>
</feature>
<dbReference type="InterPro" id="IPR013766">
    <property type="entry name" value="Thioredoxin_domain"/>
</dbReference>
<feature type="domain" description="Thioredoxin" evidence="6">
    <location>
        <begin position="40"/>
        <end position="207"/>
    </location>
</feature>
<comment type="subcellular location">
    <subcellularLocation>
        <location evidence="1">Cell envelope</location>
    </subcellularLocation>
</comment>
<dbReference type="PANTHER" id="PTHR42852">
    <property type="entry name" value="THIOL:DISULFIDE INTERCHANGE PROTEIN DSBE"/>
    <property type="match status" value="1"/>
</dbReference>
<gene>
    <name evidence="7" type="ORF">Mucpa_5661</name>
</gene>
<organism evidence="7 8">
    <name type="scientific">Mucilaginibacter paludis DSM 18603</name>
    <dbReference type="NCBI Taxonomy" id="714943"/>
    <lineage>
        <taxon>Bacteria</taxon>
        <taxon>Pseudomonadati</taxon>
        <taxon>Bacteroidota</taxon>
        <taxon>Sphingobacteriia</taxon>
        <taxon>Sphingobacteriales</taxon>
        <taxon>Sphingobacteriaceae</taxon>
        <taxon>Mucilaginibacter</taxon>
    </lineage>
</organism>
<keyword evidence="3" id="KW-1015">Disulfide bond</keyword>
<dbReference type="RefSeq" id="WP_008511070.1">
    <property type="nucleotide sequence ID" value="NZ_CM001403.1"/>
</dbReference>
<dbReference type="Proteomes" id="UP000002774">
    <property type="component" value="Chromosome"/>
</dbReference>
<evidence type="ECO:0000259" key="6">
    <source>
        <dbReference type="PROSITE" id="PS51352"/>
    </source>
</evidence>
<protein>
    <submittedName>
        <fullName evidence="7">Redoxin domain protein</fullName>
    </submittedName>
</protein>
<dbReference type="GO" id="GO:0016491">
    <property type="term" value="F:oxidoreductase activity"/>
    <property type="evidence" value="ECO:0007669"/>
    <property type="project" value="InterPro"/>
</dbReference>
<dbReference type="OrthoDB" id="1118217at2"/>
<dbReference type="GO" id="GO:0030313">
    <property type="term" value="C:cell envelope"/>
    <property type="evidence" value="ECO:0007669"/>
    <property type="project" value="UniProtKB-SubCell"/>
</dbReference>
<evidence type="ECO:0000256" key="2">
    <source>
        <dbReference type="ARBA" id="ARBA00022748"/>
    </source>
</evidence>
<evidence type="ECO:0000256" key="1">
    <source>
        <dbReference type="ARBA" id="ARBA00004196"/>
    </source>
</evidence>
<dbReference type="PANTHER" id="PTHR42852:SF6">
    <property type="entry name" value="THIOL:DISULFIDE INTERCHANGE PROTEIN DSBE"/>
    <property type="match status" value="1"/>
</dbReference>
<dbReference type="InterPro" id="IPR013740">
    <property type="entry name" value="Redoxin"/>
</dbReference>
<evidence type="ECO:0000313" key="7">
    <source>
        <dbReference type="EMBL" id="EHQ29730.1"/>
    </source>
</evidence>
<dbReference type="HOGENOM" id="CLU_033806_0_0_10"/>
<dbReference type="STRING" id="714943.Mucpa_5661"/>
<dbReference type="PROSITE" id="PS51352">
    <property type="entry name" value="THIOREDOXIN_2"/>
    <property type="match status" value="1"/>
</dbReference>
<dbReference type="SUPFAM" id="SSF52833">
    <property type="entry name" value="Thioredoxin-like"/>
    <property type="match status" value="1"/>
</dbReference>
<evidence type="ECO:0000313" key="8">
    <source>
        <dbReference type="Proteomes" id="UP000002774"/>
    </source>
</evidence>
<dbReference type="eggNOG" id="COG0526">
    <property type="taxonomic scope" value="Bacteria"/>
</dbReference>
<dbReference type="InterPro" id="IPR050553">
    <property type="entry name" value="Thioredoxin_ResA/DsbE_sf"/>
</dbReference>
<dbReference type="InterPro" id="IPR036249">
    <property type="entry name" value="Thioredoxin-like_sf"/>
</dbReference>